<evidence type="ECO:0000256" key="4">
    <source>
        <dbReference type="ARBA" id="ARBA00023242"/>
    </source>
</evidence>
<feature type="non-terminal residue" evidence="5">
    <location>
        <position position="1"/>
    </location>
</feature>
<dbReference type="RefSeq" id="XP_018287742.1">
    <property type="nucleotide sequence ID" value="XM_018427593.1"/>
</dbReference>
<keyword evidence="3" id="KW-0698">rRNA processing</keyword>
<dbReference type="Proteomes" id="UP000077315">
    <property type="component" value="Unassembled WGS sequence"/>
</dbReference>
<evidence type="ECO:0000256" key="1">
    <source>
        <dbReference type="ARBA" id="ARBA00004123"/>
    </source>
</evidence>
<evidence type="ECO:0000313" key="5">
    <source>
        <dbReference type="EMBL" id="OAD69702.1"/>
    </source>
</evidence>
<keyword evidence="4" id="KW-0539">Nucleus</keyword>
<comment type="subcellular location">
    <subcellularLocation>
        <location evidence="1">Nucleus</location>
    </subcellularLocation>
</comment>
<name>A0A162TMJ8_PHYB8</name>
<accession>A0A162TMJ8</accession>
<protein>
    <submittedName>
        <fullName evidence="5">Uncharacterized protein</fullName>
    </submittedName>
</protein>
<proteinExistence type="inferred from homology"/>
<dbReference type="GO" id="GO:0005634">
    <property type="term" value="C:nucleus"/>
    <property type="evidence" value="ECO:0007669"/>
    <property type="project" value="UniProtKB-SubCell"/>
</dbReference>
<dbReference type="OrthoDB" id="2019504at2759"/>
<comment type="similarity">
    <text evidence="2">Belongs to the RRP1 family.</text>
</comment>
<dbReference type="InParanoid" id="A0A162TMJ8"/>
<gene>
    <name evidence="5" type="ORF">PHYBLDRAFT_100577</name>
</gene>
<dbReference type="InterPro" id="IPR010301">
    <property type="entry name" value="RRP1"/>
</dbReference>
<dbReference type="PANTHER" id="PTHR13026:SF0">
    <property type="entry name" value="RIBOSOMAL RNA PROCESSING 1B"/>
    <property type="match status" value="1"/>
</dbReference>
<evidence type="ECO:0000256" key="3">
    <source>
        <dbReference type="ARBA" id="ARBA00022552"/>
    </source>
</evidence>
<dbReference type="GO" id="GO:0006364">
    <property type="term" value="P:rRNA processing"/>
    <property type="evidence" value="ECO:0007669"/>
    <property type="project" value="UniProtKB-KW"/>
</dbReference>
<dbReference type="Pfam" id="PF05997">
    <property type="entry name" value="Nop52"/>
    <property type="match status" value="1"/>
</dbReference>
<dbReference type="STRING" id="763407.A0A162TMJ8"/>
<feature type="non-terminal residue" evidence="5">
    <location>
        <position position="157"/>
    </location>
</feature>
<evidence type="ECO:0000256" key="2">
    <source>
        <dbReference type="ARBA" id="ARBA00006374"/>
    </source>
</evidence>
<dbReference type="FunCoup" id="A0A162TMJ8">
    <property type="interactions" value="26"/>
</dbReference>
<sequence>SLDKKTRDKAVRSLRTFLSTGPELSHTDLLKLWKGLFYCFWMSDKPLVQQALANDLGSLVLEMPASNAIPFLSAFWEVHCKEWYGLDRLRLDKFYLLFRRVIFFSFKFLAKEDWDEELVADYTNMLLEGPLHPTDRTKPDSIRYHIMDIYFGELVKV</sequence>
<dbReference type="PANTHER" id="PTHR13026">
    <property type="entry name" value="NNP-1 PROTEIN NOVEL NUCLEAR PROTEIN 1 NOP52"/>
    <property type="match status" value="1"/>
</dbReference>
<dbReference type="VEuPathDB" id="FungiDB:PHYBLDRAFT_100577"/>
<organism evidence="5 6">
    <name type="scientific">Phycomyces blakesleeanus (strain ATCC 8743b / DSM 1359 / FGSC 10004 / NBRC 33097 / NRRL 1555)</name>
    <dbReference type="NCBI Taxonomy" id="763407"/>
    <lineage>
        <taxon>Eukaryota</taxon>
        <taxon>Fungi</taxon>
        <taxon>Fungi incertae sedis</taxon>
        <taxon>Mucoromycota</taxon>
        <taxon>Mucoromycotina</taxon>
        <taxon>Mucoromycetes</taxon>
        <taxon>Mucorales</taxon>
        <taxon>Phycomycetaceae</taxon>
        <taxon>Phycomyces</taxon>
    </lineage>
</organism>
<keyword evidence="6" id="KW-1185">Reference proteome</keyword>
<dbReference type="GO" id="GO:0030688">
    <property type="term" value="C:preribosome, small subunit precursor"/>
    <property type="evidence" value="ECO:0007669"/>
    <property type="project" value="InterPro"/>
</dbReference>
<reference evidence="6" key="1">
    <citation type="submission" date="2015-06" db="EMBL/GenBank/DDBJ databases">
        <title>Expansion of signal transduction pathways in fungi by whole-genome duplication.</title>
        <authorList>
            <consortium name="DOE Joint Genome Institute"/>
            <person name="Corrochano L.M."/>
            <person name="Kuo A."/>
            <person name="Marcet-Houben M."/>
            <person name="Polaino S."/>
            <person name="Salamov A."/>
            <person name="Villalobos J.M."/>
            <person name="Alvarez M.I."/>
            <person name="Avalos J."/>
            <person name="Benito E.P."/>
            <person name="Benoit I."/>
            <person name="Burger G."/>
            <person name="Camino L.P."/>
            <person name="Canovas D."/>
            <person name="Cerda-Olmedo E."/>
            <person name="Cheng J.-F."/>
            <person name="Dominguez A."/>
            <person name="Elias M."/>
            <person name="Eslava A.P."/>
            <person name="Glaser F."/>
            <person name="Grimwood J."/>
            <person name="Gutierrez G."/>
            <person name="Heitman J."/>
            <person name="Henrissat B."/>
            <person name="Iturriaga E.A."/>
            <person name="Lang B.F."/>
            <person name="Lavin J.L."/>
            <person name="Lee S."/>
            <person name="Li W."/>
            <person name="Lindquist E."/>
            <person name="Lopez-Garcia S."/>
            <person name="Luque E.M."/>
            <person name="Marcos A.T."/>
            <person name="Martin J."/>
            <person name="McCluskey K."/>
            <person name="Medina H.R."/>
            <person name="Miralles-Duran A."/>
            <person name="Miyazaki A."/>
            <person name="Munoz-Torres E."/>
            <person name="Oguiza J.A."/>
            <person name="Ohm R."/>
            <person name="Olmedo M."/>
            <person name="Orejas M."/>
            <person name="Ortiz-Castellanos L."/>
            <person name="Pisabarro A.G."/>
            <person name="Rodriguez-Romero J."/>
            <person name="Ruiz-Herrera J."/>
            <person name="Ruiz-Vazquez R."/>
            <person name="Sanz C."/>
            <person name="Schackwitz W."/>
            <person name="Schmutz J."/>
            <person name="Shahriari M."/>
            <person name="Shelest E."/>
            <person name="Silva-Franco F."/>
            <person name="Soanes D."/>
            <person name="Syed K."/>
            <person name="Tagua V.G."/>
            <person name="Talbot N.J."/>
            <person name="Thon M."/>
            <person name="De vries R.P."/>
            <person name="Wiebenga A."/>
            <person name="Yadav J.S."/>
            <person name="Braun E.L."/>
            <person name="Baker S."/>
            <person name="Garre V."/>
            <person name="Horwitz B."/>
            <person name="Torres-Martinez S."/>
            <person name="Idnurm A."/>
            <person name="Herrera-Estrella A."/>
            <person name="Gabaldon T."/>
            <person name="Grigoriev I.V."/>
        </authorList>
    </citation>
    <scope>NUCLEOTIDE SEQUENCE [LARGE SCALE GENOMIC DNA]</scope>
    <source>
        <strain evidence="6">NRRL 1555(-)</strain>
    </source>
</reference>
<evidence type="ECO:0000313" key="6">
    <source>
        <dbReference type="Proteomes" id="UP000077315"/>
    </source>
</evidence>
<dbReference type="GeneID" id="28988499"/>
<dbReference type="AlphaFoldDB" id="A0A162TMJ8"/>
<dbReference type="EMBL" id="KV440991">
    <property type="protein sequence ID" value="OAD69702.1"/>
    <property type="molecule type" value="Genomic_DNA"/>
</dbReference>